<evidence type="ECO:0008006" key="7">
    <source>
        <dbReference type="Google" id="ProtNLM"/>
    </source>
</evidence>
<evidence type="ECO:0000259" key="4">
    <source>
        <dbReference type="Pfam" id="PF07705"/>
    </source>
</evidence>
<keyword evidence="6" id="KW-1185">Reference proteome</keyword>
<keyword evidence="2" id="KW-0812">Transmembrane</keyword>
<dbReference type="InterPro" id="IPR012334">
    <property type="entry name" value="Pectin_lyas_fold"/>
</dbReference>
<dbReference type="EMBL" id="QGMY01000017">
    <property type="protein sequence ID" value="PWR69952.1"/>
    <property type="molecule type" value="Genomic_DNA"/>
</dbReference>
<accession>A0A2V2MPB8</accession>
<organism evidence="5 6">
    <name type="scientific">Methanospirillum lacunae</name>
    <dbReference type="NCBI Taxonomy" id="668570"/>
    <lineage>
        <taxon>Archaea</taxon>
        <taxon>Methanobacteriati</taxon>
        <taxon>Methanobacteriota</taxon>
        <taxon>Stenosarchaea group</taxon>
        <taxon>Methanomicrobia</taxon>
        <taxon>Methanomicrobiales</taxon>
        <taxon>Methanospirillaceae</taxon>
        <taxon>Methanospirillum</taxon>
    </lineage>
</organism>
<dbReference type="GeneID" id="97547475"/>
<dbReference type="OrthoDB" id="36243at2157"/>
<protein>
    <recommendedName>
        <fullName evidence="7">Periplasmic copper-binding protein NosD beta helix domain-containing protein</fullName>
    </recommendedName>
</protein>
<comment type="caution">
    <text evidence="5">The sequence shown here is derived from an EMBL/GenBank/DDBJ whole genome shotgun (WGS) entry which is preliminary data.</text>
</comment>
<keyword evidence="2" id="KW-0472">Membrane</keyword>
<dbReference type="AlphaFoldDB" id="A0A2V2MPB8"/>
<evidence type="ECO:0000256" key="1">
    <source>
        <dbReference type="SAM" id="MobiDB-lite"/>
    </source>
</evidence>
<feature type="region of interest" description="Disordered" evidence="1">
    <location>
        <begin position="445"/>
        <end position="467"/>
    </location>
</feature>
<feature type="compositionally biased region" description="Polar residues" evidence="1">
    <location>
        <begin position="445"/>
        <end position="462"/>
    </location>
</feature>
<feature type="domain" description="Periplasmic copper-binding protein NosD beta helix" evidence="3">
    <location>
        <begin position="204"/>
        <end position="369"/>
    </location>
</feature>
<gene>
    <name evidence="5" type="ORF">DK846_16100</name>
</gene>
<evidence type="ECO:0000256" key="2">
    <source>
        <dbReference type="SAM" id="Phobius"/>
    </source>
</evidence>
<dbReference type="Pfam" id="PF05048">
    <property type="entry name" value="NosD"/>
    <property type="match status" value="1"/>
</dbReference>
<proteinExistence type="predicted"/>
<dbReference type="Proteomes" id="UP000245657">
    <property type="component" value="Unassembled WGS sequence"/>
</dbReference>
<dbReference type="InterPro" id="IPR011635">
    <property type="entry name" value="CARDB"/>
</dbReference>
<dbReference type="InterPro" id="IPR011050">
    <property type="entry name" value="Pectin_lyase_fold/virulence"/>
</dbReference>
<dbReference type="Gene3D" id="2.60.40.10">
    <property type="entry name" value="Immunoglobulins"/>
    <property type="match status" value="1"/>
</dbReference>
<dbReference type="Pfam" id="PF07705">
    <property type="entry name" value="CARDB"/>
    <property type="match status" value="1"/>
</dbReference>
<evidence type="ECO:0000259" key="3">
    <source>
        <dbReference type="Pfam" id="PF05048"/>
    </source>
</evidence>
<evidence type="ECO:0000313" key="6">
    <source>
        <dbReference type="Proteomes" id="UP000245657"/>
    </source>
</evidence>
<reference evidence="5 6" key="1">
    <citation type="submission" date="2018-05" db="EMBL/GenBank/DDBJ databases">
        <title>Draft genome of Methanospirillum lacunae Ki8-1.</title>
        <authorList>
            <person name="Dueholm M.S."/>
            <person name="Nielsen P.H."/>
            <person name="Bakmann L.F."/>
            <person name="Otzen D.E."/>
        </authorList>
    </citation>
    <scope>NUCLEOTIDE SEQUENCE [LARGE SCALE GENOMIC DNA]</scope>
    <source>
        <strain evidence="5 6">Ki8-1</strain>
    </source>
</reference>
<dbReference type="RefSeq" id="WP_109970016.1">
    <property type="nucleotide sequence ID" value="NZ_CP176093.1"/>
</dbReference>
<keyword evidence="2" id="KW-1133">Transmembrane helix</keyword>
<dbReference type="InterPro" id="IPR007742">
    <property type="entry name" value="NosD_dom"/>
</dbReference>
<feature type="domain" description="CARDB" evidence="4">
    <location>
        <begin position="478"/>
        <end position="583"/>
    </location>
</feature>
<dbReference type="InterPro" id="IPR013783">
    <property type="entry name" value="Ig-like_fold"/>
</dbReference>
<sequence length="595" mass="64828">MDSEKGRWGNPLILPDYKRLLLLFWVIIIGVTSLSTAGIPPLSGNITTDTSLAVKIVDVSATIDVSQIGDIPLGQIPDERISISTSVVNTEANVLSGLRIKTFLVKEGREDTISTQLGSDFRNVELKPGEVKVFTNNYMVSKSLKPGNYKVMIRIDSDEKGSNSFVQYISDHPVKIGAYAEAGGSVPIYSPSTIDNSGSYLLMRDIQVGDRNAGIKIASSDVTIDGGGHIIQGISTGFTSAIYADGGNTIKNINIRNCVLDGVDFGIWFYRIEGGSIVNCTFKNCKNIGIRLDQSRSMSISDNILENNVMGIGAFQSVGNKIFNNYLKNQFNAAANDDQRNFWNSEKQAGTNIAGGSSKGGNVWLDLNGTGYSASSPDQNHDGIIDVPYTINANNIDYYPISINQNVTAQPSVTQTPNISDIQTEPEINISNNLSISTTDIADNQSNTQKEEPITNSSQPNIKETEKKEPNSAYFAELVLSNLNATDSVCRTSGLPVTCLVENIGDLGAKYFSVHYYLSDDQVITGTDKELGYHMIENLNPHDKRELTDTLQIPAGTPAKMYFIGAIADPSNNIYEKDKINNTVLLNHRVQIRDC</sequence>
<feature type="transmembrane region" description="Helical" evidence="2">
    <location>
        <begin position="20"/>
        <end position="39"/>
    </location>
</feature>
<name>A0A2V2MPB8_9EURY</name>
<dbReference type="Gene3D" id="2.160.20.10">
    <property type="entry name" value="Single-stranded right-handed beta-helix, Pectin lyase-like"/>
    <property type="match status" value="1"/>
</dbReference>
<evidence type="ECO:0000313" key="5">
    <source>
        <dbReference type="EMBL" id="PWR69952.1"/>
    </source>
</evidence>
<dbReference type="SUPFAM" id="SSF51126">
    <property type="entry name" value="Pectin lyase-like"/>
    <property type="match status" value="1"/>
</dbReference>